<reference evidence="2 4" key="2">
    <citation type="submission" date="2018-09" db="EMBL/GenBank/DDBJ databases">
        <title>Genomic Encyclopedia of Archaeal and Bacterial Type Strains, Phase II (KMG-II): from individual species to whole genera.</title>
        <authorList>
            <person name="Goeker M."/>
        </authorList>
    </citation>
    <scope>NUCLEOTIDE SEQUENCE [LARGE SCALE GENOMIC DNA]</scope>
    <source>
        <strain evidence="2 4">DSM 16337</strain>
    </source>
</reference>
<evidence type="ECO:0000313" key="3">
    <source>
        <dbReference type="Proteomes" id="UP000225605"/>
    </source>
</evidence>
<proteinExistence type="predicted"/>
<evidence type="ECO:0000313" key="4">
    <source>
        <dbReference type="Proteomes" id="UP000283568"/>
    </source>
</evidence>
<dbReference type="AlphaFoldDB" id="A0A2D0IXJ6"/>
<keyword evidence="4" id="KW-1185">Reference proteome</keyword>
<organism evidence="1 3">
    <name type="scientific">Xenorhabdus ehlersii</name>
    <dbReference type="NCBI Taxonomy" id="290111"/>
    <lineage>
        <taxon>Bacteria</taxon>
        <taxon>Pseudomonadati</taxon>
        <taxon>Pseudomonadota</taxon>
        <taxon>Gammaproteobacteria</taxon>
        <taxon>Enterobacterales</taxon>
        <taxon>Morganellaceae</taxon>
        <taxon>Xenorhabdus</taxon>
    </lineage>
</organism>
<accession>A0A2D0IXJ6</accession>
<dbReference type="EMBL" id="NIBT01000002">
    <property type="protein sequence ID" value="PHM26632.1"/>
    <property type="molecule type" value="Genomic_DNA"/>
</dbReference>
<dbReference type="Proteomes" id="UP000225605">
    <property type="component" value="Unassembled WGS sequence"/>
</dbReference>
<sequence>MPDNVHLTEFSRILAYNPLLPTWTLNCIFNKRLILNQNHYIRSLNVRKIGVFFKFY</sequence>
<reference evidence="1 3" key="1">
    <citation type="journal article" date="2017" name="Nat. Microbiol.">
        <title>Natural product diversity associated with the nematode symbionts Photorhabdus and Xenorhabdus.</title>
        <authorList>
            <person name="Tobias N.J."/>
            <person name="Wolff H."/>
            <person name="Djahanschiri B."/>
            <person name="Grundmann F."/>
            <person name="Kronenwerth M."/>
            <person name="Shi Y.M."/>
            <person name="Simonyi S."/>
            <person name="Grun P."/>
            <person name="Shapiro-Ilan D."/>
            <person name="Pidot S.J."/>
            <person name="Stinear T.P."/>
            <person name="Ebersberger I."/>
            <person name="Bode H.B."/>
        </authorList>
    </citation>
    <scope>NUCLEOTIDE SEQUENCE [LARGE SCALE GENOMIC DNA]</scope>
    <source>
        <strain evidence="1 3">DSM 16337</strain>
    </source>
</reference>
<dbReference type="Proteomes" id="UP000283568">
    <property type="component" value="Unassembled WGS sequence"/>
</dbReference>
<protein>
    <submittedName>
        <fullName evidence="1">Uncharacterized protein</fullName>
    </submittedName>
</protein>
<evidence type="ECO:0000313" key="1">
    <source>
        <dbReference type="EMBL" id="PHM26632.1"/>
    </source>
</evidence>
<gene>
    <name evidence="2" type="ORF">BDE27_0868</name>
    <name evidence="1" type="ORF">Xehl_00304</name>
</gene>
<comment type="caution">
    <text evidence="1">The sequence shown here is derived from an EMBL/GenBank/DDBJ whole genome shotgun (WGS) entry which is preliminary data.</text>
</comment>
<evidence type="ECO:0000313" key="2">
    <source>
        <dbReference type="EMBL" id="RKE93158.1"/>
    </source>
</evidence>
<name>A0A2D0IXJ6_9GAMM</name>
<dbReference type="EMBL" id="RAQI01000001">
    <property type="protein sequence ID" value="RKE93158.1"/>
    <property type="molecule type" value="Genomic_DNA"/>
</dbReference>